<dbReference type="InterPro" id="IPR001173">
    <property type="entry name" value="Glyco_trans_2-like"/>
</dbReference>
<evidence type="ECO:0000313" key="6">
    <source>
        <dbReference type="Proteomes" id="UP000238442"/>
    </source>
</evidence>
<name>A0A2S0HYE2_9FLAO</name>
<comment type="similarity">
    <text evidence="1">Belongs to the glycosyltransferase 2 family.</text>
</comment>
<evidence type="ECO:0000256" key="3">
    <source>
        <dbReference type="ARBA" id="ARBA00022679"/>
    </source>
</evidence>
<dbReference type="GO" id="GO:0016757">
    <property type="term" value="F:glycosyltransferase activity"/>
    <property type="evidence" value="ECO:0007669"/>
    <property type="project" value="UniProtKB-KW"/>
</dbReference>
<dbReference type="PANTHER" id="PTHR43179:SF12">
    <property type="entry name" value="GALACTOFURANOSYLTRANSFERASE GLFT2"/>
    <property type="match status" value="1"/>
</dbReference>
<dbReference type="SUPFAM" id="SSF53448">
    <property type="entry name" value="Nucleotide-diphospho-sugar transferases"/>
    <property type="match status" value="1"/>
</dbReference>
<dbReference type="Gene3D" id="3.90.550.10">
    <property type="entry name" value="Spore Coat Polysaccharide Biosynthesis Protein SpsA, Chain A"/>
    <property type="match status" value="1"/>
</dbReference>
<organism evidence="5 6">
    <name type="scientific">Pukyongia salina</name>
    <dbReference type="NCBI Taxonomy" id="2094025"/>
    <lineage>
        <taxon>Bacteria</taxon>
        <taxon>Pseudomonadati</taxon>
        <taxon>Bacteroidota</taxon>
        <taxon>Flavobacteriia</taxon>
        <taxon>Flavobacteriales</taxon>
        <taxon>Flavobacteriaceae</taxon>
        <taxon>Pukyongia</taxon>
    </lineage>
</organism>
<keyword evidence="3 5" id="KW-0808">Transferase</keyword>
<dbReference type="EMBL" id="CP027062">
    <property type="protein sequence ID" value="AVI51620.1"/>
    <property type="molecule type" value="Genomic_DNA"/>
</dbReference>
<evidence type="ECO:0000313" key="5">
    <source>
        <dbReference type="EMBL" id="AVI51620.1"/>
    </source>
</evidence>
<keyword evidence="2" id="KW-0328">Glycosyltransferase</keyword>
<evidence type="ECO:0000256" key="1">
    <source>
        <dbReference type="ARBA" id="ARBA00006739"/>
    </source>
</evidence>
<accession>A0A2S0HYE2</accession>
<keyword evidence="6" id="KW-1185">Reference proteome</keyword>
<dbReference type="PANTHER" id="PTHR43179">
    <property type="entry name" value="RHAMNOSYLTRANSFERASE WBBL"/>
    <property type="match status" value="1"/>
</dbReference>
<dbReference type="KEGG" id="aue:C5O00_10785"/>
<dbReference type="OrthoDB" id="9771846at2"/>
<dbReference type="AlphaFoldDB" id="A0A2S0HYE2"/>
<evidence type="ECO:0000259" key="4">
    <source>
        <dbReference type="Pfam" id="PF00535"/>
    </source>
</evidence>
<protein>
    <submittedName>
        <fullName evidence="5">dTDP-Rha--alpha-D-GlcNAc-pyrophosphate polyprenol alpha-3-L-rhamnosyltransferase</fullName>
    </submittedName>
</protein>
<dbReference type="Pfam" id="PF00535">
    <property type="entry name" value="Glycos_transf_2"/>
    <property type="match status" value="1"/>
</dbReference>
<sequence>MTIAVVILNWNGRALLEQFLPSVVKYSSEANVYVADNASTDDSVRYVMNNFPSVKIIQNKENGGYARGYNQALNTLAEDIFVLLNSDVEVTNGWLTPVVSVFREDPNVVAAQPKILDYKDRSKFEYAGAAGGFIDRLGYPYCRGRIFQSIETDRGQYNDIIPVFWATGACLFVRRSSFQEARGFDEDFFAHQEEIDLCWRLQAAGGTVKYVGSSSVYHVGGATLEVSHPTKTFYNFRNSLLMLLKNVKGPKVYGLIFLRLILDAVAGLQFLFKGKFRHFLAILKAHFSFYGLFPRFLKKRKKHATTLDYSKIKSVVWRYYILKKRNFNEL</sequence>
<dbReference type="Proteomes" id="UP000238442">
    <property type="component" value="Chromosome"/>
</dbReference>
<dbReference type="CDD" id="cd04186">
    <property type="entry name" value="GT_2_like_c"/>
    <property type="match status" value="1"/>
</dbReference>
<dbReference type="InterPro" id="IPR029044">
    <property type="entry name" value="Nucleotide-diphossugar_trans"/>
</dbReference>
<evidence type="ECO:0000256" key="2">
    <source>
        <dbReference type="ARBA" id="ARBA00022676"/>
    </source>
</evidence>
<gene>
    <name evidence="5" type="ORF">C5O00_10785</name>
</gene>
<feature type="domain" description="Glycosyltransferase 2-like" evidence="4">
    <location>
        <begin position="5"/>
        <end position="179"/>
    </location>
</feature>
<proteinExistence type="inferred from homology"/>
<reference evidence="5 6" key="1">
    <citation type="submission" date="2018-02" db="EMBL/GenBank/DDBJ databases">
        <title>Genomic analysis of the strain RR4-38 isolated from a seawater recirculating aquaculture system.</title>
        <authorList>
            <person name="Kim Y.-S."/>
            <person name="Jang Y.H."/>
            <person name="Kim K.-H."/>
        </authorList>
    </citation>
    <scope>NUCLEOTIDE SEQUENCE [LARGE SCALE GENOMIC DNA]</scope>
    <source>
        <strain evidence="5 6">RR4-38</strain>
    </source>
</reference>
<dbReference type="RefSeq" id="WP_105216860.1">
    <property type="nucleotide sequence ID" value="NZ_CP027062.1"/>
</dbReference>